<comment type="subcellular location">
    <subcellularLocation>
        <location evidence="5">Cytoplasm</location>
    </subcellularLocation>
</comment>
<keyword evidence="3 5" id="KW-0698">rRNA processing</keyword>
<comment type="function">
    <text evidence="5">An accessory protein needed during the final step in the assembly of 30S ribosomal subunit, possibly for assembly of the head region. Essential for efficient processing of 16S rRNA. May be needed both before and after RbfA during the maturation of 16S rRNA. It has affinity for free ribosomal 30S subunits but not for 70S ribosomes.</text>
</comment>
<evidence type="ECO:0000256" key="4">
    <source>
        <dbReference type="ARBA" id="ARBA00023186"/>
    </source>
</evidence>
<dbReference type="GO" id="GO:0042274">
    <property type="term" value="P:ribosomal small subunit biogenesis"/>
    <property type="evidence" value="ECO:0007669"/>
    <property type="project" value="UniProtKB-UniRule"/>
</dbReference>
<dbReference type="eggNOG" id="COG0806">
    <property type="taxonomic scope" value="Bacteria"/>
</dbReference>
<dbReference type="GO" id="GO:0005737">
    <property type="term" value="C:cytoplasm"/>
    <property type="evidence" value="ECO:0007669"/>
    <property type="project" value="UniProtKB-SubCell"/>
</dbReference>
<evidence type="ECO:0000313" key="8">
    <source>
        <dbReference type="EMBL" id="SKA16697.1"/>
    </source>
</evidence>
<evidence type="ECO:0000256" key="5">
    <source>
        <dbReference type="HAMAP-Rule" id="MF_00014"/>
    </source>
</evidence>
<dbReference type="NCBIfam" id="TIGR02273">
    <property type="entry name" value="16S_RimM"/>
    <property type="match status" value="1"/>
</dbReference>
<evidence type="ECO:0000256" key="2">
    <source>
        <dbReference type="ARBA" id="ARBA00022517"/>
    </source>
</evidence>
<dbReference type="GO" id="GO:0005840">
    <property type="term" value="C:ribosome"/>
    <property type="evidence" value="ECO:0007669"/>
    <property type="project" value="InterPro"/>
</dbReference>
<dbReference type="GO" id="GO:0006364">
    <property type="term" value="P:rRNA processing"/>
    <property type="evidence" value="ECO:0007669"/>
    <property type="project" value="UniProtKB-UniRule"/>
</dbReference>
<evidence type="ECO:0000256" key="1">
    <source>
        <dbReference type="ARBA" id="ARBA00022490"/>
    </source>
</evidence>
<name>A0A1T4RLB9_9BACT</name>
<dbReference type="Pfam" id="PF24986">
    <property type="entry name" value="PRC_RimM"/>
    <property type="match status" value="1"/>
</dbReference>
<dbReference type="EMBL" id="FUXK01000035">
    <property type="protein sequence ID" value="SKA16697.1"/>
    <property type="molecule type" value="Genomic_DNA"/>
</dbReference>
<dbReference type="InterPro" id="IPR036976">
    <property type="entry name" value="RimM_N_sf"/>
</dbReference>
<comment type="subunit">
    <text evidence="5">Binds ribosomal protein uS19.</text>
</comment>
<proteinExistence type="inferred from homology"/>
<organism evidence="8 9">
    <name type="scientific">Segatella oulorum</name>
    <dbReference type="NCBI Taxonomy" id="28136"/>
    <lineage>
        <taxon>Bacteria</taxon>
        <taxon>Pseudomonadati</taxon>
        <taxon>Bacteroidota</taxon>
        <taxon>Bacteroidia</taxon>
        <taxon>Bacteroidales</taxon>
        <taxon>Prevotellaceae</taxon>
        <taxon>Segatella</taxon>
    </lineage>
</organism>
<sequence>MIKQDEVYRIGRLGKAHGVKGELTFQVEDDVFDRVGADFLVVDMEGILVPFFMEACRFRSNESALVTFEGIDTAEKAQSLVGHEVFFPRALSDGSSDHVSWNEILGFTVIDKATRLPLGILEHIDATTANLLFEIRTDTGETLLLPAHSDLIHHADMAARTIQMEIPHGLLDL</sequence>
<protein>
    <recommendedName>
        <fullName evidence="5">Ribosome maturation factor RimM</fullName>
    </recommendedName>
</protein>
<dbReference type="InterPro" id="IPR009000">
    <property type="entry name" value="Transl_B-barrel_sf"/>
</dbReference>
<keyword evidence="1 5" id="KW-0963">Cytoplasm</keyword>
<dbReference type="Gene3D" id="2.40.30.60">
    <property type="entry name" value="RimM"/>
    <property type="match status" value="1"/>
</dbReference>
<dbReference type="PANTHER" id="PTHR33692:SF1">
    <property type="entry name" value="RIBOSOME MATURATION FACTOR RIMM"/>
    <property type="match status" value="1"/>
</dbReference>
<dbReference type="HAMAP" id="MF_00014">
    <property type="entry name" value="Ribosome_mat_RimM"/>
    <property type="match status" value="1"/>
</dbReference>
<dbReference type="InterPro" id="IPR002676">
    <property type="entry name" value="RimM_N"/>
</dbReference>
<evidence type="ECO:0000259" key="7">
    <source>
        <dbReference type="Pfam" id="PF24986"/>
    </source>
</evidence>
<evidence type="ECO:0000313" key="9">
    <source>
        <dbReference type="Proteomes" id="UP000190065"/>
    </source>
</evidence>
<evidence type="ECO:0000256" key="3">
    <source>
        <dbReference type="ARBA" id="ARBA00022552"/>
    </source>
</evidence>
<dbReference type="STRING" id="28136.SAMN02745202_02330"/>
<feature type="domain" description="RimM N-terminal" evidence="6">
    <location>
        <begin position="10"/>
        <end position="90"/>
    </location>
</feature>
<evidence type="ECO:0000259" key="6">
    <source>
        <dbReference type="Pfam" id="PF01782"/>
    </source>
</evidence>
<feature type="domain" description="Ribosome maturation factor RimM PRC barrel" evidence="7">
    <location>
        <begin position="101"/>
        <end position="170"/>
    </location>
</feature>
<dbReference type="Gene3D" id="2.30.30.240">
    <property type="entry name" value="PRC-barrel domain"/>
    <property type="match status" value="1"/>
</dbReference>
<keyword evidence="4 5" id="KW-0143">Chaperone</keyword>
<accession>A0A1T4RLB9</accession>
<comment type="similarity">
    <text evidence="5">Belongs to the RimM family.</text>
</comment>
<dbReference type="GO" id="GO:0043022">
    <property type="term" value="F:ribosome binding"/>
    <property type="evidence" value="ECO:0007669"/>
    <property type="project" value="InterPro"/>
</dbReference>
<dbReference type="Pfam" id="PF01782">
    <property type="entry name" value="RimM"/>
    <property type="match status" value="1"/>
</dbReference>
<comment type="domain">
    <text evidence="5">The PRC barrel domain binds ribosomal protein uS19.</text>
</comment>
<dbReference type="AlphaFoldDB" id="A0A1T4RLB9"/>
<dbReference type="PANTHER" id="PTHR33692">
    <property type="entry name" value="RIBOSOME MATURATION FACTOR RIMM"/>
    <property type="match status" value="1"/>
</dbReference>
<reference evidence="8 9" key="1">
    <citation type="submission" date="2017-02" db="EMBL/GenBank/DDBJ databases">
        <authorList>
            <person name="Peterson S.W."/>
        </authorList>
    </citation>
    <scope>NUCLEOTIDE SEQUENCE [LARGE SCALE GENOMIC DNA]</scope>
    <source>
        <strain evidence="8 9">ATCC 43324</strain>
    </source>
</reference>
<dbReference type="RefSeq" id="WP_025071202.1">
    <property type="nucleotide sequence ID" value="NZ_FUXK01000035.1"/>
</dbReference>
<dbReference type="InterPro" id="IPR011033">
    <property type="entry name" value="PRC_barrel-like_sf"/>
</dbReference>
<keyword evidence="2 5" id="KW-0690">Ribosome biogenesis</keyword>
<dbReference type="SUPFAM" id="SSF50447">
    <property type="entry name" value="Translation proteins"/>
    <property type="match status" value="1"/>
</dbReference>
<dbReference type="Proteomes" id="UP000190065">
    <property type="component" value="Unassembled WGS sequence"/>
</dbReference>
<gene>
    <name evidence="5" type="primary">rimM</name>
    <name evidence="8" type="ORF">SAMN02745202_02330</name>
</gene>
<dbReference type="SUPFAM" id="SSF50346">
    <property type="entry name" value="PRC-barrel domain"/>
    <property type="match status" value="1"/>
</dbReference>
<dbReference type="InterPro" id="IPR011961">
    <property type="entry name" value="RimM"/>
</dbReference>
<dbReference type="InterPro" id="IPR056792">
    <property type="entry name" value="PRC_RimM"/>
</dbReference>